<accession>A0A7I7WHX7</accession>
<dbReference type="InterPro" id="IPR023393">
    <property type="entry name" value="START-like_dom_sf"/>
</dbReference>
<protein>
    <submittedName>
        <fullName evidence="1">ATPase</fullName>
    </submittedName>
</protein>
<name>A0A7I7WHX7_MYCGU</name>
<dbReference type="EMBL" id="AP022608">
    <property type="protein sequence ID" value="BBZ16073.1"/>
    <property type="molecule type" value="Genomic_DNA"/>
</dbReference>
<evidence type="ECO:0000313" key="1">
    <source>
        <dbReference type="EMBL" id="BBZ16073.1"/>
    </source>
</evidence>
<dbReference type="Gene3D" id="3.30.530.20">
    <property type="match status" value="1"/>
</dbReference>
<dbReference type="RefSeq" id="WP_163684509.1">
    <property type="nucleotide sequence ID" value="NZ_AP022608.1"/>
</dbReference>
<proteinExistence type="predicted"/>
<dbReference type="CDD" id="cd08865">
    <property type="entry name" value="SRPBCC_10"/>
    <property type="match status" value="1"/>
</dbReference>
<evidence type="ECO:0000313" key="2">
    <source>
        <dbReference type="Proteomes" id="UP000466187"/>
    </source>
</evidence>
<dbReference type="KEGG" id="mgad:MGAD_04080"/>
<sequence length="148" mass="16492">MTTVDVVSEIVIARPRSEVATYATDPDNATAWYVNIKSVQWETPRPAVVGSRFCFVARFLGRVLRYTYEVADLRPEKVFVMRTAQGPFPMETTYLWEDGPNDTTKMTLRNRGTPSGLWGLAAPVLARAIKRANAQDLARLKSLLEAGG</sequence>
<dbReference type="InterPro" id="IPR019587">
    <property type="entry name" value="Polyketide_cyclase/dehydratase"/>
</dbReference>
<reference evidence="1 2" key="1">
    <citation type="journal article" date="2019" name="Emerg. Microbes Infect.">
        <title>Comprehensive subspecies identification of 175 nontuberculous mycobacteria species based on 7547 genomic profiles.</title>
        <authorList>
            <person name="Matsumoto Y."/>
            <person name="Kinjo T."/>
            <person name="Motooka D."/>
            <person name="Nabeya D."/>
            <person name="Jung N."/>
            <person name="Uechi K."/>
            <person name="Horii T."/>
            <person name="Iida T."/>
            <person name="Fujita J."/>
            <person name="Nakamura S."/>
        </authorList>
    </citation>
    <scope>NUCLEOTIDE SEQUENCE [LARGE SCALE GENOMIC DNA]</scope>
    <source>
        <strain evidence="1 2">JCM 12688</strain>
    </source>
</reference>
<dbReference type="Pfam" id="PF10604">
    <property type="entry name" value="Polyketide_cyc2"/>
    <property type="match status" value="1"/>
</dbReference>
<dbReference type="Proteomes" id="UP000466187">
    <property type="component" value="Chromosome"/>
</dbReference>
<dbReference type="AlphaFoldDB" id="A0A7I7WHX7"/>
<gene>
    <name evidence="1" type="ORF">MGAD_04080</name>
</gene>
<dbReference type="SUPFAM" id="SSF55961">
    <property type="entry name" value="Bet v1-like"/>
    <property type="match status" value="1"/>
</dbReference>
<organism evidence="1 2">
    <name type="scientific">Mycolicibacterium gadium</name>
    <name type="common">Mycobacterium gadium</name>
    <dbReference type="NCBI Taxonomy" id="1794"/>
    <lineage>
        <taxon>Bacteria</taxon>
        <taxon>Bacillati</taxon>
        <taxon>Actinomycetota</taxon>
        <taxon>Actinomycetes</taxon>
        <taxon>Mycobacteriales</taxon>
        <taxon>Mycobacteriaceae</taxon>
        <taxon>Mycolicibacterium</taxon>
    </lineage>
</organism>